<dbReference type="InterPro" id="IPR036097">
    <property type="entry name" value="HisK_dim/P_sf"/>
</dbReference>
<dbReference type="SMART" id="SM00388">
    <property type="entry name" value="HisKA"/>
    <property type="match status" value="1"/>
</dbReference>
<dbReference type="GO" id="GO:0000155">
    <property type="term" value="F:phosphorelay sensor kinase activity"/>
    <property type="evidence" value="ECO:0007669"/>
    <property type="project" value="InterPro"/>
</dbReference>
<dbReference type="EMBL" id="QPGB01000004">
    <property type="protein sequence ID" value="RCS57048.1"/>
    <property type="molecule type" value="Genomic_DNA"/>
</dbReference>
<keyword evidence="11" id="KW-1185">Reference proteome</keyword>
<dbReference type="PROSITE" id="PS50109">
    <property type="entry name" value="HIS_KIN"/>
    <property type="match status" value="1"/>
</dbReference>
<dbReference type="GO" id="GO:0005886">
    <property type="term" value="C:plasma membrane"/>
    <property type="evidence" value="ECO:0007669"/>
    <property type="project" value="TreeGrafter"/>
</dbReference>
<comment type="caution">
    <text evidence="10">The sequence shown here is derived from an EMBL/GenBank/DDBJ whole genome shotgun (WGS) entry which is preliminary data.</text>
</comment>
<feature type="transmembrane region" description="Helical" evidence="7">
    <location>
        <begin position="24"/>
        <end position="44"/>
    </location>
</feature>
<protein>
    <recommendedName>
        <fullName evidence="3">histidine kinase</fullName>
        <ecNumber evidence="3">2.7.13.3</ecNumber>
    </recommendedName>
</protein>
<proteinExistence type="predicted"/>
<organism evidence="10 11">
    <name type="scientific">Parvibium lacunae</name>
    <dbReference type="NCBI Taxonomy" id="1888893"/>
    <lineage>
        <taxon>Bacteria</taxon>
        <taxon>Pseudomonadati</taxon>
        <taxon>Pseudomonadota</taxon>
        <taxon>Betaproteobacteria</taxon>
        <taxon>Burkholderiales</taxon>
        <taxon>Alcaligenaceae</taxon>
        <taxon>Parvibium</taxon>
    </lineage>
</organism>
<accession>A0A368L0F5</accession>
<evidence type="ECO:0000256" key="5">
    <source>
        <dbReference type="ARBA" id="ARBA00022679"/>
    </source>
</evidence>
<dbReference type="Gene3D" id="1.10.287.130">
    <property type="match status" value="1"/>
</dbReference>
<dbReference type="InterPro" id="IPR003594">
    <property type="entry name" value="HATPase_dom"/>
</dbReference>
<feature type="domain" description="HAMP" evidence="9">
    <location>
        <begin position="177"/>
        <end position="231"/>
    </location>
</feature>
<evidence type="ECO:0000259" key="9">
    <source>
        <dbReference type="PROSITE" id="PS50885"/>
    </source>
</evidence>
<evidence type="ECO:0000256" key="1">
    <source>
        <dbReference type="ARBA" id="ARBA00000085"/>
    </source>
</evidence>
<evidence type="ECO:0000256" key="2">
    <source>
        <dbReference type="ARBA" id="ARBA00004370"/>
    </source>
</evidence>
<dbReference type="Gene3D" id="3.30.565.10">
    <property type="entry name" value="Histidine kinase-like ATPase, C-terminal domain"/>
    <property type="match status" value="1"/>
</dbReference>
<keyword evidence="7" id="KW-0472">Membrane</keyword>
<comment type="catalytic activity">
    <reaction evidence="1">
        <text>ATP + protein L-histidine = ADP + protein N-phospho-L-histidine.</text>
        <dbReference type="EC" id="2.7.13.3"/>
    </reaction>
</comment>
<evidence type="ECO:0000313" key="11">
    <source>
        <dbReference type="Proteomes" id="UP000252357"/>
    </source>
</evidence>
<dbReference type="SUPFAM" id="SSF55874">
    <property type="entry name" value="ATPase domain of HSP90 chaperone/DNA topoisomerase II/histidine kinase"/>
    <property type="match status" value="1"/>
</dbReference>
<dbReference type="Proteomes" id="UP000252357">
    <property type="component" value="Unassembled WGS sequence"/>
</dbReference>
<reference evidence="10 11" key="1">
    <citation type="journal article" date="2018" name="Int. J. Syst. Evol. Microbiol.">
        <title>Parvibium lacunae gen. nov., sp. nov., a new member of the family Alcaligenaceae isolated from a freshwater pond.</title>
        <authorList>
            <person name="Chen W.M."/>
            <person name="Xie P.B."/>
            <person name="Hsu M.Y."/>
            <person name="Sheu S.Y."/>
        </authorList>
    </citation>
    <scope>NUCLEOTIDE SEQUENCE [LARGE SCALE GENOMIC DNA]</scope>
    <source>
        <strain evidence="10 11">KMB9</strain>
    </source>
</reference>
<feature type="transmembrane region" description="Helical" evidence="7">
    <location>
        <begin position="153"/>
        <end position="175"/>
    </location>
</feature>
<dbReference type="Gene3D" id="3.30.450.20">
    <property type="entry name" value="PAS domain"/>
    <property type="match status" value="1"/>
</dbReference>
<keyword evidence="6" id="KW-0418">Kinase</keyword>
<dbReference type="InterPro" id="IPR005467">
    <property type="entry name" value="His_kinase_dom"/>
</dbReference>
<dbReference type="InterPro" id="IPR003660">
    <property type="entry name" value="HAMP_dom"/>
</dbReference>
<evidence type="ECO:0000313" key="10">
    <source>
        <dbReference type="EMBL" id="RCS57048.1"/>
    </source>
</evidence>
<dbReference type="InterPro" id="IPR004358">
    <property type="entry name" value="Sig_transdc_His_kin-like_C"/>
</dbReference>
<keyword evidence="4" id="KW-0597">Phosphoprotein</keyword>
<dbReference type="SMART" id="SM00387">
    <property type="entry name" value="HATPase_c"/>
    <property type="match status" value="1"/>
</dbReference>
<evidence type="ECO:0000259" key="8">
    <source>
        <dbReference type="PROSITE" id="PS50109"/>
    </source>
</evidence>
<comment type="subcellular location">
    <subcellularLocation>
        <location evidence="2">Membrane</location>
    </subcellularLocation>
</comment>
<dbReference type="CDD" id="cd00082">
    <property type="entry name" value="HisKA"/>
    <property type="match status" value="1"/>
</dbReference>
<dbReference type="PRINTS" id="PR00344">
    <property type="entry name" value="BCTRLSENSOR"/>
</dbReference>
<dbReference type="EC" id="2.7.13.3" evidence="3"/>
<sequence length="603" mass="67082">MAIWPRRNKLANQTIARLLVRRVFAVYLGLALLLTSLQLGLAYLSTRDAVTQELKAVANAFEPGLTQALWNYQENQIRAIAQGILSSPVVSAVRITDLHAGIDVNLSSPLHSAQDISTQSSIQYDYLGAKQVIGEFWVYADNRVVLARMRDGVLLIVIAALIKTLGLLWIVQYFVRRMLVRPLAAFTAHLARFDAASDLTPIDTRIVSTLELKRLMRSFNRLIFRLQKNELARLELMATLEEKVIQRTQLLDERSHELRLQRDYVSTLLDVVPEGLVVIDQQGEIERINQHAALKMALPFGSKNNLFDCIPDNQQDVLRHCMEDILHLGRATCEVTLTQGEVSHNLLFAGTLAARQPSVKIVMALIDISAQKEAEAANRAKSRFLAGLGHDLRQPANALGIYLSVLQARVEGQDLKALVAKAIDCRATLAYVFDSLLFMARIDSNNLLPQPHPVALQSVWDRLMHTFEPQAQEKGLRLKMVPTELVVSTDAFMLERLLSNLVANAIRYTQSGSVTVIARQRQGVVSVGVTDTGVGIPAGVRQHIFDDFYQVNKSTDEHHGVGLGLSIVSGLARLLKLQHRVFSIPGRGTTFLLQGLISNDDRE</sequence>
<feature type="domain" description="Histidine kinase" evidence="8">
    <location>
        <begin position="387"/>
        <end position="599"/>
    </location>
</feature>
<dbReference type="AlphaFoldDB" id="A0A368L0F5"/>
<dbReference type="PROSITE" id="PS50885">
    <property type="entry name" value="HAMP"/>
    <property type="match status" value="1"/>
</dbReference>
<dbReference type="InterPro" id="IPR036890">
    <property type="entry name" value="HATPase_C_sf"/>
</dbReference>
<dbReference type="SUPFAM" id="SSF47384">
    <property type="entry name" value="Homodimeric domain of signal transducing histidine kinase"/>
    <property type="match status" value="1"/>
</dbReference>
<evidence type="ECO:0000256" key="6">
    <source>
        <dbReference type="ARBA" id="ARBA00022777"/>
    </source>
</evidence>
<dbReference type="InterPro" id="IPR003661">
    <property type="entry name" value="HisK_dim/P_dom"/>
</dbReference>
<evidence type="ECO:0000256" key="4">
    <source>
        <dbReference type="ARBA" id="ARBA00022553"/>
    </source>
</evidence>
<dbReference type="PANTHER" id="PTHR43047">
    <property type="entry name" value="TWO-COMPONENT HISTIDINE PROTEIN KINASE"/>
    <property type="match status" value="1"/>
</dbReference>
<keyword evidence="5" id="KW-0808">Transferase</keyword>
<dbReference type="PANTHER" id="PTHR43047:SF72">
    <property type="entry name" value="OSMOSENSING HISTIDINE PROTEIN KINASE SLN1"/>
    <property type="match status" value="1"/>
</dbReference>
<keyword evidence="7" id="KW-0812">Transmembrane</keyword>
<evidence type="ECO:0000256" key="7">
    <source>
        <dbReference type="SAM" id="Phobius"/>
    </source>
</evidence>
<dbReference type="CDD" id="cd00075">
    <property type="entry name" value="HATPase"/>
    <property type="match status" value="1"/>
</dbReference>
<gene>
    <name evidence="10" type="ORF">DU000_09585</name>
</gene>
<evidence type="ECO:0000256" key="3">
    <source>
        <dbReference type="ARBA" id="ARBA00012438"/>
    </source>
</evidence>
<keyword evidence="7" id="KW-1133">Transmembrane helix</keyword>
<dbReference type="GO" id="GO:0009927">
    <property type="term" value="F:histidine phosphotransfer kinase activity"/>
    <property type="evidence" value="ECO:0007669"/>
    <property type="project" value="TreeGrafter"/>
</dbReference>
<dbReference type="Pfam" id="PF02518">
    <property type="entry name" value="HATPase_c"/>
    <property type="match status" value="1"/>
</dbReference>
<name>A0A368L0F5_9BURK</name>